<name>A0A1N6IH45_9BACT</name>
<accession>A0A1N6IH45</accession>
<dbReference type="Proteomes" id="UP000184694">
    <property type="component" value="Unassembled WGS sequence"/>
</dbReference>
<dbReference type="EMBL" id="FSRG01000006">
    <property type="protein sequence ID" value="SIO31285.1"/>
    <property type="molecule type" value="Genomic_DNA"/>
</dbReference>
<proteinExistence type="predicted"/>
<dbReference type="RefSeq" id="WP_074217495.1">
    <property type="nucleotide sequence ID" value="NZ_FSRG01000006.1"/>
</dbReference>
<reference evidence="2" key="1">
    <citation type="submission" date="2016-11" db="EMBL/GenBank/DDBJ databases">
        <authorList>
            <person name="Varghese N."/>
            <person name="Submissions S."/>
        </authorList>
    </citation>
    <scope>NUCLEOTIDE SEQUENCE [LARGE SCALE GENOMIC DNA]</scope>
    <source>
        <strain evidence="2">DSM 17456</strain>
    </source>
</reference>
<dbReference type="AlphaFoldDB" id="A0A1N6IH45"/>
<dbReference type="STRING" id="1121457.SAMN02745161_2747"/>
<sequence length="108" mass="12561">MFFDYYERINSIEYNVLRTDVQIQSVKEREKFCTVVRAALEEMFPNADVLVTQTDDPERINIITDGTTAADLWVQEHGEKEIRTIGRAAWKHALEEDKKNVAADERLT</sequence>
<organism evidence="1 2">
    <name type="scientific">Halodesulfovibrio marinisediminis DSM 17456</name>
    <dbReference type="NCBI Taxonomy" id="1121457"/>
    <lineage>
        <taxon>Bacteria</taxon>
        <taxon>Pseudomonadati</taxon>
        <taxon>Thermodesulfobacteriota</taxon>
        <taxon>Desulfovibrionia</taxon>
        <taxon>Desulfovibrionales</taxon>
        <taxon>Desulfovibrionaceae</taxon>
        <taxon>Halodesulfovibrio</taxon>
    </lineage>
</organism>
<keyword evidence="2" id="KW-1185">Reference proteome</keyword>
<gene>
    <name evidence="1" type="ORF">SAMN02745161_2747</name>
</gene>
<dbReference type="OrthoDB" id="5465111at2"/>
<evidence type="ECO:0000313" key="2">
    <source>
        <dbReference type="Proteomes" id="UP000184694"/>
    </source>
</evidence>
<protein>
    <submittedName>
        <fullName evidence="1">Uncharacterized protein</fullName>
    </submittedName>
</protein>
<evidence type="ECO:0000313" key="1">
    <source>
        <dbReference type="EMBL" id="SIO31285.1"/>
    </source>
</evidence>